<name>A0A1I7M3S9_9BURK</name>
<accession>A0A1I7M3S9</accession>
<feature type="region of interest" description="Disordered" evidence="1">
    <location>
        <begin position="32"/>
        <end position="51"/>
    </location>
</feature>
<dbReference type="STRING" id="1035707.SAMN05216552_105324"/>
<evidence type="ECO:0000313" key="2">
    <source>
        <dbReference type="EMBL" id="SFV16565.1"/>
    </source>
</evidence>
<evidence type="ECO:0008006" key="4">
    <source>
        <dbReference type="Google" id="ProtNLM"/>
    </source>
</evidence>
<reference evidence="3" key="1">
    <citation type="submission" date="2016-10" db="EMBL/GenBank/DDBJ databases">
        <authorList>
            <person name="Varghese N."/>
            <person name="Submissions S."/>
        </authorList>
    </citation>
    <scope>NUCLEOTIDE SEQUENCE [LARGE SCALE GENOMIC DNA]</scope>
    <source>
        <strain evidence="3">CGMCC 1.11014</strain>
    </source>
</reference>
<keyword evidence="3" id="KW-1185">Reference proteome</keyword>
<sequence length="168" mass="17961">MIDALLIALMAASLAAMYLLLKSGFRAPAAPPAPAPAKAYEPAAPGAPARHWSDEGRLQTEVLAESRFHATVRELAGEHGDQGADTRLPAVLAVDAANPYEDKPVAVFVAGRMVGYLGPRDAQYFREQQTRQEIAGQPVSCDAAIRGGGLWNGKRLAYAVWLDIEPAR</sequence>
<evidence type="ECO:0000313" key="3">
    <source>
        <dbReference type="Proteomes" id="UP000199391"/>
    </source>
</evidence>
<dbReference type="EMBL" id="FPBO01000053">
    <property type="protein sequence ID" value="SFV16565.1"/>
    <property type="molecule type" value="Genomic_DNA"/>
</dbReference>
<organism evidence="2 3">
    <name type="scientific">Pseudoduganella namucuonensis</name>
    <dbReference type="NCBI Taxonomy" id="1035707"/>
    <lineage>
        <taxon>Bacteria</taxon>
        <taxon>Pseudomonadati</taxon>
        <taxon>Pseudomonadota</taxon>
        <taxon>Betaproteobacteria</taxon>
        <taxon>Burkholderiales</taxon>
        <taxon>Oxalobacteraceae</taxon>
        <taxon>Telluria group</taxon>
        <taxon>Pseudoduganella</taxon>
    </lineage>
</organism>
<proteinExistence type="predicted"/>
<gene>
    <name evidence="2" type="ORF">SAMN05216552_105324</name>
</gene>
<dbReference type="RefSeq" id="WP_143133429.1">
    <property type="nucleotide sequence ID" value="NZ_FPBO01000053.1"/>
</dbReference>
<protein>
    <recommendedName>
        <fullName evidence="4">HIRAN domain-containing protein</fullName>
    </recommendedName>
</protein>
<evidence type="ECO:0000256" key="1">
    <source>
        <dbReference type="SAM" id="MobiDB-lite"/>
    </source>
</evidence>
<feature type="compositionally biased region" description="Low complexity" evidence="1">
    <location>
        <begin position="36"/>
        <end position="49"/>
    </location>
</feature>
<dbReference type="OrthoDB" id="8702168at2"/>
<dbReference type="AlphaFoldDB" id="A0A1I7M3S9"/>
<dbReference type="Proteomes" id="UP000199391">
    <property type="component" value="Unassembled WGS sequence"/>
</dbReference>